<feature type="signal peptide" evidence="1">
    <location>
        <begin position="1"/>
        <end position="17"/>
    </location>
</feature>
<keyword evidence="1" id="KW-0732">Signal</keyword>
<keyword evidence="3" id="KW-1185">Reference proteome</keyword>
<evidence type="ECO:0000313" key="3">
    <source>
        <dbReference type="Proteomes" id="UP001169063"/>
    </source>
</evidence>
<proteinExistence type="predicted"/>
<sequence>MLWLMLGLTGATAPAAAAQPAPPDRIIVTARHSRDSADEVRIHEGLCDGLVARVTMRVFHEPRTIEVQWGAQSSTYDEASAFAADLLAHPIALHHVMCRPGGGLDLVSTMADPSRPDGYFYSVAGFDTQGRLVHYTGKLDQPRERVQRYVR</sequence>
<reference evidence="2" key="1">
    <citation type="submission" date="2023-07" db="EMBL/GenBank/DDBJ databases">
        <title>Brevundimonas soil sp. nov., isolated from the soil of chemical plant.</title>
        <authorList>
            <person name="Wu N."/>
        </authorList>
    </citation>
    <scope>NUCLEOTIDE SEQUENCE</scope>
    <source>
        <strain evidence="2">XZ-24</strain>
    </source>
</reference>
<protein>
    <submittedName>
        <fullName evidence="2">Uncharacterized protein</fullName>
    </submittedName>
</protein>
<feature type="chain" id="PRO_5045448892" evidence="1">
    <location>
        <begin position="18"/>
        <end position="151"/>
    </location>
</feature>
<evidence type="ECO:0000256" key="1">
    <source>
        <dbReference type="SAM" id="SignalP"/>
    </source>
</evidence>
<accession>A0ABT8SHI0</accession>
<dbReference type="Proteomes" id="UP001169063">
    <property type="component" value="Unassembled WGS sequence"/>
</dbReference>
<comment type="caution">
    <text evidence="2">The sequence shown here is derived from an EMBL/GenBank/DDBJ whole genome shotgun (WGS) entry which is preliminary data.</text>
</comment>
<organism evidence="2 3">
    <name type="scientific">Peiella sedimenti</name>
    <dbReference type="NCBI Taxonomy" id="3061083"/>
    <lineage>
        <taxon>Bacteria</taxon>
        <taxon>Pseudomonadati</taxon>
        <taxon>Pseudomonadota</taxon>
        <taxon>Alphaproteobacteria</taxon>
        <taxon>Caulobacterales</taxon>
        <taxon>Caulobacteraceae</taxon>
        <taxon>Peiella</taxon>
    </lineage>
</organism>
<gene>
    <name evidence="2" type="ORF">Q0812_00975</name>
</gene>
<dbReference type="EMBL" id="JAUKTR010000001">
    <property type="protein sequence ID" value="MDO1557998.1"/>
    <property type="molecule type" value="Genomic_DNA"/>
</dbReference>
<evidence type="ECO:0000313" key="2">
    <source>
        <dbReference type="EMBL" id="MDO1557998.1"/>
    </source>
</evidence>
<dbReference type="RefSeq" id="WP_302108423.1">
    <property type="nucleotide sequence ID" value="NZ_JAUKTR010000001.1"/>
</dbReference>
<name>A0ABT8SHI0_9CAUL</name>